<comment type="caution">
    <text evidence="2">The sequence shown here is derived from an EMBL/GenBank/DDBJ whole genome shotgun (WGS) entry which is preliminary data.</text>
</comment>
<feature type="chain" id="PRO_5045273048" evidence="1">
    <location>
        <begin position="22"/>
        <end position="145"/>
    </location>
</feature>
<gene>
    <name evidence="2" type="ORF">GCM10009119_15420</name>
</gene>
<proteinExistence type="predicted"/>
<keyword evidence="1" id="KW-0732">Signal</keyword>
<organism evidence="2 3">
    <name type="scientific">Algoriphagus jejuensis</name>
    <dbReference type="NCBI Taxonomy" id="419934"/>
    <lineage>
        <taxon>Bacteria</taxon>
        <taxon>Pseudomonadati</taxon>
        <taxon>Bacteroidota</taxon>
        <taxon>Cytophagia</taxon>
        <taxon>Cytophagales</taxon>
        <taxon>Cyclobacteriaceae</taxon>
        <taxon>Algoriphagus</taxon>
    </lineage>
</organism>
<evidence type="ECO:0000313" key="3">
    <source>
        <dbReference type="Proteomes" id="UP001500469"/>
    </source>
</evidence>
<evidence type="ECO:0000313" key="2">
    <source>
        <dbReference type="EMBL" id="GAA0878574.1"/>
    </source>
</evidence>
<reference evidence="2 3" key="1">
    <citation type="journal article" date="2019" name="Int. J. Syst. Evol. Microbiol.">
        <title>The Global Catalogue of Microorganisms (GCM) 10K type strain sequencing project: providing services to taxonomists for standard genome sequencing and annotation.</title>
        <authorList>
            <consortium name="The Broad Institute Genomics Platform"/>
            <consortium name="The Broad Institute Genome Sequencing Center for Infectious Disease"/>
            <person name="Wu L."/>
            <person name="Ma J."/>
        </authorList>
    </citation>
    <scope>NUCLEOTIDE SEQUENCE [LARGE SCALE GENOMIC DNA]</scope>
    <source>
        <strain evidence="2 3">JCM 16112</strain>
    </source>
</reference>
<accession>A0ABN1MYJ2</accession>
<dbReference type="EMBL" id="BAAAFI010000007">
    <property type="protein sequence ID" value="GAA0878574.1"/>
    <property type="molecule type" value="Genomic_DNA"/>
</dbReference>
<keyword evidence="3" id="KW-1185">Reference proteome</keyword>
<feature type="signal peptide" evidence="1">
    <location>
        <begin position="1"/>
        <end position="21"/>
    </location>
</feature>
<name>A0ABN1MYJ2_9BACT</name>
<sequence length="145" mass="16038">MKVTKKITLVYIIVIFSTAFFQSCNSKEGDDQNPQNLNDKYFEGKDIRGRILLPEGMSSEDLEVMNVMSNTDASPYSEGEFGLDLDGTYTAFFARYSNSEVALMGYFYPGAADFNITPRSTALAMVMMTPAVVSLSDEGKKSFIA</sequence>
<protein>
    <submittedName>
        <fullName evidence="2">Uncharacterized protein</fullName>
    </submittedName>
</protein>
<dbReference type="PROSITE" id="PS51257">
    <property type="entry name" value="PROKAR_LIPOPROTEIN"/>
    <property type="match status" value="1"/>
</dbReference>
<dbReference type="Proteomes" id="UP001500469">
    <property type="component" value="Unassembled WGS sequence"/>
</dbReference>
<evidence type="ECO:0000256" key="1">
    <source>
        <dbReference type="SAM" id="SignalP"/>
    </source>
</evidence>